<dbReference type="SUPFAM" id="SSF54236">
    <property type="entry name" value="Ubiquitin-like"/>
    <property type="match status" value="1"/>
</dbReference>
<dbReference type="InterPro" id="IPR050158">
    <property type="entry name" value="Ubiquitin_ubiquitin-like"/>
</dbReference>
<sequence>MKLQIIGAIALIAQVCLGFTFYVLTLSGKRYTLTGESWTKVSDAELQLEQQSGVPPKQQRWIYKGRELNSDKVLGDYGIQEGSEVRMVLRLRPDQTYLGPDGFSDQQKALV</sequence>
<dbReference type="PRINTS" id="PR00348">
    <property type="entry name" value="UBIQUITIN"/>
</dbReference>
<dbReference type="EMBL" id="SPUK01000015">
    <property type="protein sequence ID" value="TQV92514.1"/>
    <property type="molecule type" value="Genomic_DNA"/>
</dbReference>
<evidence type="ECO:0000259" key="1">
    <source>
        <dbReference type="PROSITE" id="PS50053"/>
    </source>
</evidence>
<gene>
    <name evidence="2" type="ORF">IF1G_09032</name>
</gene>
<name>A0A545VR88_9HYPO</name>
<evidence type="ECO:0000313" key="2">
    <source>
        <dbReference type="EMBL" id="TQV92514.1"/>
    </source>
</evidence>
<organism evidence="2 3">
    <name type="scientific">Cordyceps javanica</name>
    <dbReference type="NCBI Taxonomy" id="43265"/>
    <lineage>
        <taxon>Eukaryota</taxon>
        <taxon>Fungi</taxon>
        <taxon>Dikarya</taxon>
        <taxon>Ascomycota</taxon>
        <taxon>Pezizomycotina</taxon>
        <taxon>Sordariomycetes</taxon>
        <taxon>Hypocreomycetidae</taxon>
        <taxon>Hypocreales</taxon>
        <taxon>Cordycipitaceae</taxon>
        <taxon>Cordyceps</taxon>
    </lineage>
</organism>
<dbReference type="Gene3D" id="3.10.20.90">
    <property type="entry name" value="Phosphatidylinositol 3-kinase Catalytic Subunit, Chain A, domain 1"/>
    <property type="match status" value="1"/>
</dbReference>
<keyword evidence="3" id="KW-1185">Reference proteome</keyword>
<dbReference type="PROSITE" id="PS50053">
    <property type="entry name" value="UBIQUITIN_2"/>
    <property type="match status" value="1"/>
</dbReference>
<dbReference type="InterPro" id="IPR029071">
    <property type="entry name" value="Ubiquitin-like_domsf"/>
</dbReference>
<dbReference type="Pfam" id="PF00240">
    <property type="entry name" value="ubiquitin"/>
    <property type="match status" value="1"/>
</dbReference>
<dbReference type="InterPro" id="IPR000626">
    <property type="entry name" value="Ubiquitin-like_dom"/>
</dbReference>
<accession>A0A545VR88</accession>
<protein>
    <submittedName>
        <fullName evidence="2">Ubiquitin family domain-containing protein</fullName>
    </submittedName>
</protein>
<dbReference type="SMART" id="SM00213">
    <property type="entry name" value="UBQ"/>
    <property type="match status" value="1"/>
</dbReference>
<dbReference type="PANTHER" id="PTHR10666">
    <property type="entry name" value="UBIQUITIN"/>
    <property type="match status" value="1"/>
</dbReference>
<reference evidence="2 3" key="1">
    <citation type="journal article" date="2019" name="Appl. Microbiol. Biotechnol.">
        <title>Genome sequence of Isaria javanica and comparative genome analysis insights into family S53 peptidase evolution in fungal entomopathogens.</title>
        <authorList>
            <person name="Lin R."/>
            <person name="Zhang X."/>
            <person name="Xin B."/>
            <person name="Zou M."/>
            <person name="Gao Y."/>
            <person name="Qin F."/>
            <person name="Hu Q."/>
            <person name="Xie B."/>
            <person name="Cheng X."/>
        </authorList>
    </citation>
    <scope>NUCLEOTIDE SEQUENCE [LARGE SCALE GENOMIC DNA]</scope>
    <source>
        <strain evidence="2 3">IJ1G</strain>
    </source>
</reference>
<dbReference type="STRING" id="43265.A0A545VR88"/>
<dbReference type="AlphaFoldDB" id="A0A545VR88"/>
<proteinExistence type="predicted"/>
<feature type="domain" description="Ubiquitin-like" evidence="1">
    <location>
        <begin position="19"/>
        <end position="94"/>
    </location>
</feature>
<comment type="caution">
    <text evidence="2">The sequence shown here is derived from an EMBL/GenBank/DDBJ whole genome shotgun (WGS) entry which is preliminary data.</text>
</comment>
<dbReference type="InterPro" id="IPR019956">
    <property type="entry name" value="Ubiquitin_dom"/>
</dbReference>
<evidence type="ECO:0000313" key="3">
    <source>
        <dbReference type="Proteomes" id="UP000315783"/>
    </source>
</evidence>
<dbReference type="OrthoDB" id="1658288at2759"/>
<dbReference type="Proteomes" id="UP000315783">
    <property type="component" value="Unassembled WGS sequence"/>
</dbReference>